<reference evidence="2 3" key="1">
    <citation type="submission" date="2020-09" db="EMBL/GenBank/DDBJ databases">
        <title>Paenibacillus sp. strain PR3 16S rRNA gene Genome sequencing and assembly.</title>
        <authorList>
            <person name="Kim J."/>
        </authorList>
    </citation>
    <scope>NUCLEOTIDE SEQUENCE [LARGE SCALE GENOMIC DNA]</scope>
    <source>
        <strain evidence="2 3">PR3</strain>
    </source>
</reference>
<gene>
    <name evidence="2" type="ORF">H8B09_09710</name>
</gene>
<feature type="domain" description="EthD" evidence="1">
    <location>
        <begin position="17"/>
        <end position="89"/>
    </location>
</feature>
<keyword evidence="3" id="KW-1185">Reference proteome</keyword>
<dbReference type="PANTHER" id="PTHR40260:SF2">
    <property type="entry name" value="BLR8190 PROTEIN"/>
    <property type="match status" value="1"/>
</dbReference>
<name>A0ABR8MST2_9BACL</name>
<dbReference type="NCBIfam" id="TIGR02118">
    <property type="entry name" value="EthD family reductase"/>
    <property type="match status" value="1"/>
</dbReference>
<protein>
    <submittedName>
        <fullName evidence="2">EthD family reductase</fullName>
    </submittedName>
</protein>
<dbReference type="InterPro" id="IPR009799">
    <property type="entry name" value="EthD_dom"/>
</dbReference>
<dbReference type="Pfam" id="PF07110">
    <property type="entry name" value="EthD"/>
    <property type="match status" value="1"/>
</dbReference>
<dbReference type="SUPFAM" id="SSF54909">
    <property type="entry name" value="Dimeric alpha+beta barrel"/>
    <property type="match status" value="1"/>
</dbReference>
<sequence>MIVLTFCYKREIPFDETYYFNSHLPLLSKKTVLEMGATKYEVKKVLSSAHGAPAPYSFIFNLYFESQAALDAFIRDPRIKALQDDVSNYYIGEQDIYIEEVVASFTASHTKKRHTE</sequence>
<dbReference type="EMBL" id="JACXZA010000002">
    <property type="protein sequence ID" value="MBD3919029.1"/>
    <property type="molecule type" value="Genomic_DNA"/>
</dbReference>
<proteinExistence type="predicted"/>
<organism evidence="2 3">
    <name type="scientific">Paenibacillus terricola</name>
    <dbReference type="NCBI Taxonomy" id="2763503"/>
    <lineage>
        <taxon>Bacteria</taxon>
        <taxon>Bacillati</taxon>
        <taxon>Bacillota</taxon>
        <taxon>Bacilli</taxon>
        <taxon>Bacillales</taxon>
        <taxon>Paenibacillaceae</taxon>
        <taxon>Paenibacillus</taxon>
    </lineage>
</organism>
<dbReference type="InterPro" id="IPR011008">
    <property type="entry name" value="Dimeric_a/b-barrel"/>
</dbReference>
<dbReference type="PANTHER" id="PTHR40260">
    <property type="entry name" value="BLR8190 PROTEIN"/>
    <property type="match status" value="1"/>
</dbReference>
<evidence type="ECO:0000313" key="3">
    <source>
        <dbReference type="Proteomes" id="UP000609346"/>
    </source>
</evidence>
<dbReference type="RefSeq" id="WP_191203303.1">
    <property type="nucleotide sequence ID" value="NZ_JACXZA010000002.1"/>
</dbReference>
<evidence type="ECO:0000313" key="2">
    <source>
        <dbReference type="EMBL" id="MBD3919029.1"/>
    </source>
</evidence>
<dbReference type="Gene3D" id="3.30.70.100">
    <property type="match status" value="1"/>
</dbReference>
<accession>A0ABR8MST2</accession>
<evidence type="ECO:0000259" key="1">
    <source>
        <dbReference type="Pfam" id="PF07110"/>
    </source>
</evidence>
<dbReference type="Proteomes" id="UP000609346">
    <property type="component" value="Unassembled WGS sequence"/>
</dbReference>
<comment type="caution">
    <text evidence="2">The sequence shown here is derived from an EMBL/GenBank/DDBJ whole genome shotgun (WGS) entry which is preliminary data.</text>
</comment>